<dbReference type="InterPro" id="IPR036460">
    <property type="entry name" value="Cu_amine_oxidase_C_sf"/>
</dbReference>
<evidence type="ECO:0000259" key="1">
    <source>
        <dbReference type="Pfam" id="PF01179"/>
    </source>
</evidence>
<dbReference type="Proteomes" id="UP000422569">
    <property type="component" value="Plasmid unnamed2"/>
</dbReference>
<keyword evidence="3" id="KW-1185">Reference proteome</keyword>
<dbReference type="AlphaFoldDB" id="A0A6B8M7H0"/>
<dbReference type="GO" id="GO:0048038">
    <property type="term" value="F:quinone binding"/>
    <property type="evidence" value="ECO:0007669"/>
    <property type="project" value="InterPro"/>
</dbReference>
<dbReference type="GO" id="GO:0009308">
    <property type="term" value="P:amine metabolic process"/>
    <property type="evidence" value="ECO:0007669"/>
    <property type="project" value="InterPro"/>
</dbReference>
<evidence type="ECO:0000313" key="2">
    <source>
        <dbReference type="EMBL" id="QGN00035.1"/>
    </source>
</evidence>
<dbReference type="InterPro" id="IPR015798">
    <property type="entry name" value="Cu_amine_oxidase_C"/>
</dbReference>
<gene>
    <name evidence="2" type="ORF">F7D14_20820</name>
</gene>
<dbReference type="Pfam" id="PF01179">
    <property type="entry name" value="Cu_amine_oxid"/>
    <property type="match status" value="1"/>
</dbReference>
<name>A0A6B8M7H0_9HYPH</name>
<dbReference type="KEGG" id="mpar:F7D14_20820"/>
<proteinExistence type="predicted"/>
<reference evidence="2 3" key="1">
    <citation type="submission" date="2019-09" db="EMBL/GenBank/DDBJ databases">
        <title>Isolation and complete genome sequencing of Methylocystis species.</title>
        <authorList>
            <person name="Rumah B.L."/>
            <person name="Stead C.E."/>
            <person name="Stevens B.C."/>
            <person name="Minton N.P."/>
            <person name="Grosse-Honebrink A."/>
            <person name="Zhang Y."/>
        </authorList>
    </citation>
    <scope>NUCLEOTIDE SEQUENCE [LARGE SCALE GENOMIC DNA]</scope>
    <source>
        <strain evidence="2 3">BRCS2</strain>
        <plasmid evidence="2 3">unnamed2</plasmid>
    </source>
</reference>
<dbReference type="GO" id="GO:0008131">
    <property type="term" value="F:primary methylamine oxidase activity"/>
    <property type="evidence" value="ECO:0007669"/>
    <property type="project" value="InterPro"/>
</dbReference>
<dbReference type="GO" id="GO:0005507">
    <property type="term" value="F:copper ion binding"/>
    <property type="evidence" value="ECO:0007669"/>
    <property type="project" value="InterPro"/>
</dbReference>
<accession>A0A6B8M7H0</accession>
<feature type="domain" description="Copper amine oxidase catalytic" evidence="1">
    <location>
        <begin position="4"/>
        <end position="125"/>
    </location>
</feature>
<sequence length="132" mass="15154">METESGLQWSPAEFNTIVVSDSVLKNARGRRTEYELIPLRSGVARHTELFSRNDFWITRAKPDELLAVHLPNYARGESVAGEDIAVWYTGSLRHEDHMRDEDRDAVPVLWVGFELRPRNLFDATPLFGKDAR</sequence>
<organism evidence="2 3">
    <name type="scientific">Methylocystis parvus</name>
    <dbReference type="NCBI Taxonomy" id="134"/>
    <lineage>
        <taxon>Bacteria</taxon>
        <taxon>Pseudomonadati</taxon>
        <taxon>Pseudomonadota</taxon>
        <taxon>Alphaproteobacteria</taxon>
        <taxon>Hyphomicrobiales</taxon>
        <taxon>Methylocystaceae</taxon>
        <taxon>Methylocystis</taxon>
    </lineage>
</organism>
<dbReference type="SUPFAM" id="SSF49998">
    <property type="entry name" value="Amine oxidase catalytic domain"/>
    <property type="match status" value="1"/>
</dbReference>
<dbReference type="Gene3D" id="2.70.98.20">
    <property type="entry name" value="Copper amine oxidase, catalytic domain"/>
    <property type="match status" value="1"/>
</dbReference>
<dbReference type="EMBL" id="CP044333">
    <property type="protein sequence ID" value="QGN00035.1"/>
    <property type="molecule type" value="Genomic_DNA"/>
</dbReference>
<keyword evidence="2" id="KW-0614">Plasmid</keyword>
<geneLocation type="plasmid" evidence="2">
    <name>unnamed2</name>
</geneLocation>
<protein>
    <recommendedName>
        <fullName evidence="1">Copper amine oxidase catalytic domain-containing protein</fullName>
    </recommendedName>
</protein>
<evidence type="ECO:0000313" key="3">
    <source>
        <dbReference type="Proteomes" id="UP000422569"/>
    </source>
</evidence>